<keyword evidence="9" id="KW-1185">Reference proteome</keyword>
<feature type="region of interest" description="Disordered" evidence="6">
    <location>
        <begin position="156"/>
        <end position="191"/>
    </location>
</feature>
<evidence type="ECO:0000256" key="2">
    <source>
        <dbReference type="ARBA" id="ARBA00022737"/>
    </source>
</evidence>
<evidence type="ECO:0000256" key="5">
    <source>
        <dbReference type="PROSITE-ProRule" id="PRU00042"/>
    </source>
</evidence>
<dbReference type="FunFam" id="3.30.160.60:FF:000125">
    <property type="entry name" value="Putative zinc finger protein 143"/>
    <property type="match status" value="1"/>
</dbReference>
<evidence type="ECO:0000256" key="6">
    <source>
        <dbReference type="SAM" id="MobiDB-lite"/>
    </source>
</evidence>
<dbReference type="AlphaFoldDB" id="A0A8H7RT87"/>
<dbReference type="OrthoDB" id="654211at2759"/>
<reference evidence="8" key="1">
    <citation type="submission" date="2020-12" db="EMBL/GenBank/DDBJ databases">
        <title>Metabolic potential, ecology and presence of endohyphal bacteria is reflected in genomic diversity of Mucoromycotina.</title>
        <authorList>
            <person name="Muszewska A."/>
            <person name="Okrasinska A."/>
            <person name="Steczkiewicz K."/>
            <person name="Drgas O."/>
            <person name="Orlowska M."/>
            <person name="Perlinska-Lenart U."/>
            <person name="Aleksandrzak-Piekarczyk T."/>
            <person name="Szatraj K."/>
            <person name="Zielenkiewicz U."/>
            <person name="Pilsyk S."/>
            <person name="Malc E."/>
            <person name="Mieczkowski P."/>
            <person name="Kruszewska J.S."/>
            <person name="Biernat P."/>
            <person name="Pawlowska J."/>
        </authorList>
    </citation>
    <scope>NUCLEOTIDE SEQUENCE</scope>
    <source>
        <strain evidence="8">CBS 226.32</strain>
    </source>
</reference>
<evidence type="ECO:0000259" key="7">
    <source>
        <dbReference type="PROSITE" id="PS50157"/>
    </source>
</evidence>
<keyword evidence="3 5" id="KW-0863">Zinc-finger</keyword>
<dbReference type="GO" id="GO:0000785">
    <property type="term" value="C:chromatin"/>
    <property type="evidence" value="ECO:0007669"/>
    <property type="project" value="TreeGrafter"/>
</dbReference>
<evidence type="ECO:0000313" key="8">
    <source>
        <dbReference type="EMBL" id="KAG2215431.1"/>
    </source>
</evidence>
<dbReference type="Proteomes" id="UP000650833">
    <property type="component" value="Unassembled WGS sequence"/>
</dbReference>
<feature type="domain" description="C2H2-type" evidence="7">
    <location>
        <begin position="107"/>
        <end position="131"/>
    </location>
</feature>
<feature type="compositionally biased region" description="Low complexity" evidence="6">
    <location>
        <begin position="156"/>
        <end position="182"/>
    </location>
</feature>
<sequence length="258" mass="29749">MDIRNLLNDPVVDEKPFRCTWTECSKSFSRRSDLSRHIRIHTGERPYHCKWPACGKQFIQRSALTVHYRTHTGERPHVCEYPMCGKSFSDSSSLARHRRTHTGKRPYVCLFTDCGKSFTRKTTLSRHQRCHDPRWKSYEVNNASITKMPSTTITTTSTVIGQQSPLSSPTSSSYDSDLESPLASPSESFHQSKSGSNYFIMYKPFPPTVTNIMMADKPIYRIPDYTQQPTTAYFNQEQSYKYGINNSSRNSINQQYIL</sequence>
<dbReference type="PANTHER" id="PTHR14003">
    <property type="entry name" value="TRANSCRIPTIONAL REPRESSOR PROTEIN YY"/>
    <property type="match status" value="1"/>
</dbReference>
<dbReference type="FunFam" id="3.30.160.60:FF:002343">
    <property type="entry name" value="Zinc finger protein 33A"/>
    <property type="match status" value="1"/>
</dbReference>
<feature type="domain" description="C2H2-type" evidence="7">
    <location>
        <begin position="47"/>
        <end position="76"/>
    </location>
</feature>
<dbReference type="GO" id="GO:0000981">
    <property type="term" value="F:DNA-binding transcription factor activity, RNA polymerase II-specific"/>
    <property type="evidence" value="ECO:0007669"/>
    <property type="project" value="UniProtKB-ARBA"/>
</dbReference>
<accession>A0A8H7RT87</accession>
<organism evidence="8 9">
    <name type="scientific">Mucor plumbeus</name>
    <dbReference type="NCBI Taxonomy" id="97098"/>
    <lineage>
        <taxon>Eukaryota</taxon>
        <taxon>Fungi</taxon>
        <taxon>Fungi incertae sedis</taxon>
        <taxon>Mucoromycota</taxon>
        <taxon>Mucoromycotina</taxon>
        <taxon>Mucoromycetes</taxon>
        <taxon>Mucorales</taxon>
        <taxon>Mucorineae</taxon>
        <taxon>Mucoraceae</taxon>
        <taxon>Mucor</taxon>
    </lineage>
</organism>
<dbReference type="PROSITE" id="PS00028">
    <property type="entry name" value="ZINC_FINGER_C2H2_1"/>
    <property type="match status" value="4"/>
</dbReference>
<dbReference type="InterPro" id="IPR013087">
    <property type="entry name" value="Znf_C2H2_type"/>
</dbReference>
<comment type="caution">
    <text evidence="8">The sequence shown here is derived from an EMBL/GenBank/DDBJ whole genome shotgun (WGS) entry which is preliminary data.</text>
</comment>
<dbReference type="GO" id="GO:0008270">
    <property type="term" value="F:zinc ion binding"/>
    <property type="evidence" value="ECO:0007669"/>
    <property type="project" value="UniProtKB-KW"/>
</dbReference>
<dbReference type="GO" id="GO:0005667">
    <property type="term" value="C:transcription regulator complex"/>
    <property type="evidence" value="ECO:0007669"/>
    <property type="project" value="TreeGrafter"/>
</dbReference>
<gene>
    <name evidence="8" type="ORF">INT46_001394</name>
</gene>
<feature type="domain" description="C2H2-type" evidence="7">
    <location>
        <begin position="77"/>
        <end position="106"/>
    </location>
</feature>
<evidence type="ECO:0000313" key="9">
    <source>
        <dbReference type="Proteomes" id="UP000650833"/>
    </source>
</evidence>
<evidence type="ECO:0000256" key="1">
    <source>
        <dbReference type="ARBA" id="ARBA00022723"/>
    </source>
</evidence>
<evidence type="ECO:0000256" key="4">
    <source>
        <dbReference type="ARBA" id="ARBA00022833"/>
    </source>
</evidence>
<dbReference type="SUPFAM" id="SSF57667">
    <property type="entry name" value="beta-beta-alpha zinc fingers"/>
    <property type="match status" value="2"/>
</dbReference>
<dbReference type="PANTHER" id="PTHR14003:SF19">
    <property type="entry name" value="YY2 TRANSCRIPTION FACTOR"/>
    <property type="match status" value="1"/>
</dbReference>
<dbReference type="EMBL" id="JAEPRC010000008">
    <property type="protein sequence ID" value="KAG2215431.1"/>
    <property type="molecule type" value="Genomic_DNA"/>
</dbReference>
<dbReference type="Gene3D" id="3.30.160.60">
    <property type="entry name" value="Classic Zinc Finger"/>
    <property type="match status" value="4"/>
</dbReference>
<dbReference type="SMART" id="SM00355">
    <property type="entry name" value="ZnF_C2H2"/>
    <property type="match status" value="4"/>
</dbReference>
<dbReference type="Pfam" id="PF00096">
    <property type="entry name" value="zf-C2H2"/>
    <property type="match status" value="4"/>
</dbReference>
<proteinExistence type="predicted"/>
<evidence type="ECO:0000256" key="3">
    <source>
        <dbReference type="ARBA" id="ARBA00022771"/>
    </source>
</evidence>
<dbReference type="GO" id="GO:0000978">
    <property type="term" value="F:RNA polymerase II cis-regulatory region sequence-specific DNA binding"/>
    <property type="evidence" value="ECO:0007669"/>
    <property type="project" value="TreeGrafter"/>
</dbReference>
<feature type="domain" description="C2H2-type" evidence="7">
    <location>
        <begin position="17"/>
        <end position="46"/>
    </location>
</feature>
<keyword evidence="4" id="KW-0862">Zinc</keyword>
<dbReference type="FunFam" id="3.30.160.60:FF:000358">
    <property type="entry name" value="zinc finger protein 24"/>
    <property type="match status" value="1"/>
</dbReference>
<name>A0A8H7RT87_9FUNG</name>
<dbReference type="FunFam" id="3.30.160.60:FF:000072">
    <property type="entry name" value="zinc finger protein 143 isoform X1"/>
    <property type="match status" value="1"/>
</dbReference>
<keyword evidence="2" id="KW-0677">Repeat</keyword>
<dbReference type="GO" id="GO:0031519">
    <property type="term" value="C:PcG protein complex"/>
    <property type="evidence" value="ECO:0007669"/>
    <property type="project" value="TreeGrafter"/>
</dbReference>
<protein>
    <recommendedName>
        <fullName evidence="7">C2H2-type domain-containing protein</fullName>
    </recommendedName>
</protein>
<keyword evidence="1" id="KW-0479">Metal-binding</keyword>
<dbReference type="PROSITE" id="PS50157">
    <property type="entry name" value="ZINC_FINGER_C2H2_2"/>
    <property type="match status" value="4"/>
</dbReference>
<dbReference type="InterPro" id="IPR036236">
    <property type="entry name" value="Znf_C2H2_sf"/>
</dbReference>